<reference evidence="2" key="1">
    <citation type="journal article" date="2019" name="MBio">
        <title>Virus Genomes from Deep Sea Sediments Expand the Ocean Megavirome and Support Independent Origins of Viral Gigantism.</title>
        <authorList>
            <person name="Backstrom D."/>
            <person name="Yutin N."/>
            <person name="Jorgensen S.L."/>
            <person name="Dharamshi J."/>
            <person name="Homa F."/>
            <person name="Zaremba-Niedwiedzka K."/>
            <person name="Spang A."/>
            <person name="Wolf Y.I."/>
            <person name="Koonin E.V."/>
            <person name="Ettema T.J."/>
        </authorList>
    </citation>
    <scope>NUCLEOTIDE SEQUENCE</scope>
</reference>
<dbReference type="Gene3D" id="2.130.10.30">
    <property type="entry name" value="Regulator of chromosome condensation 1/beta-lactamase-inhibitor protein II"/>
    <property type="match status" value="1"/>
</dbReference>
<protein>
    <submittedName>
        <fullName evidence="2">F-box and regulator of chromosome condensation repeat protein</fullName>
    </submittedName>
</protein>
<feature type="domain" description="F-box" evidence="1">
    <location>
        <begin position="8"/>
        <end position="52"/>
    </location>
</feature>
<evidence type="ECO:0000313" key="2">
    <source>
        <dbReference type="EMBL" id="QBK90801.1"/>
    </source>
</evidence>
<dbReference type="Gene3D" id="1.20.1280.50">
    <property type="match status" value="1"/>
</dbReference>
<dbReference type="InterPro" id="IPR036047">
    <property type="entry name" value="F-box-like_dom_sf"/>
</dbReference>
<dbReference type="InterPro" id="IPR051553">
    <property type="entry name" value="Ran_GTPase-activating"/>
</dbReference>
<gene>
    <name evidence="2" type="ORF">LCPAC201_01020</name>
</gene>
<evidence type="ECO:0000259" key="1">
    <source>
        <dbReference type="Pfam" id="PF12937"/>
    </source>
</evidence>
<dbReference type="Pfam" id="PF12937">
    <property type="entry name" value="F-box-like"/>
    <property type="match status" value="1"/>
</dbReference>
<dbReference type="SUPFAM" id="SSF50985">
    <property type="entry name" value="RCC1/BLIP-II"/>
    <property type="match status" value="1"/>
</dbReference>
<dbReference type="SUPFAM" id="SSF81383">
    <property type="entry name" value="F-box domain"/>
    <property type="match status" value="1"/>
</dbReference>
<accession>A0A481Z7W7</accession>
<dbReference type="InterPro" id="IPR001810">
    <property type="entry name" value="F-box_dom"/>
</dbReference>
<name>A0A481Z7W7_9VIRU</name>
<dbReference type="EMBL" id="MK500498">
    <property type="protein sequence ID" value="QBK90801.1"/>
    <property type="molecule type" value="Genomic_DNA"/>
</dbReference>
<dbReference type="PANTHER" id="PTHR45982">
    <property type="entry name" value="REGULATOR OF CHROMOSOME CONDENSATION"/>
    <property type="match status" value="1"/>
</dbReference>
<proteinExistence type="predicted"/>
<dbReference type="Pfam" id="PF13540">
    <property type="entry name" value="RCC1_2"/>
    <property type="match status" value="2"/>
</dbReference>
<sequence>MSLGRFIILPNEVIVTILAEIDNLVDFLSLSYTSKSFNYICQDDIIWKMKYRKDFWKIDISVKPLPLVEQETWQERYHLTHQILKANSQISVGFGQQGFIDQTGRFTIHGKGSGGQIVTEDKNIKSFVEKLFSRVISVACSDDNTTIVTEAGKVYYWGRNYNNYLRFPKKTLAGNHGGTLLPIPQEIHLPGRALRVVSGRGSIGVILEDFSVYVWGVLRSDGINYVAPSRPTRVNLRAIDLSMENVSFTAVGTDNQIYFWGDAFEASGTDQLGGPIFEYIKEPTLVKFPLRDNKLKFKQVSMGDFYIMALSTTGEVYMWGHNGGTQPTLLPFSTPITYIDAKENKGSAIDQMGKLYIWDDAYRISKPRRIKSKIKWISMGEMFFVVMMVNGTIKIYDTKLS</sequence>
<organism evidence="2">
    <name type="scientific">Pithovirus LCPAC201</name>
    <dbReference type="NCBI Taxonomy" id="2506591"/>
    <lineage>
        <taxon>Viruses</taxon>
        <taxon>Pithoviruses</taxon>
    </lineage>
</organism>
<dbReference type="InterPro" id="IPR009091">
    <property type="entry name" value="RCC1/BLIP-II"/>
</dbReference>
<dbReference type="PANTHER" id="PTHR45982:SF1">
    <property type="entry name" value="REGULATOR OF CHROMOSOME CONDENSATION"/>
    <property type="match status" value="1"/>
</dbReference>